<dbReference type="Pfam" id="PF00583">
    <property type="entry name" value="Acetyltransf_1"/>
    <property type="match status" value="1"/>
</dbReference>
<sequence>MPFRAVLTDVADDAVLAQIVAPLAQYNEGQAGPSHHRPLVIRLEDEEGQVAGGLWGYTNFGWMYVQLLAAPAAARGQGLGRRLMEQAEAEARARGCVGAWVDTFTFQAPAFYEGLGYQRFAELADYPPGHSRVFYHKRFEAEPA</sequence>
<dbReference type="InterPro" id="IPR000182">
    <property type="entry name" value="GNAT_dom"/>
</dbReference>
<dbReference type="OrthoDB" id="9787920at2"/>
<evidence type="ECO:0000313" key="3">
    <source>
        <dbReference type="Proteomes" id="UP000180088"/>
    </source>
</evidence>
<reference evidence="2 3" key="1">
    <citation type="submission" date="2016-09" db="EMBL/GenBank/DDBJ databases">
        <title>Chromobacterium muskegensis sp. nov., an insecticidal bacterium isolated from Sphagnum bogs.</title>
        <authorList>
            <person name="Sparks M.E."/>
            <person name="Blackburn M.B."/>
            <person name="Gundersen-Rindal D.E."/>
            <person name="Mitchell A."/>
            <person name="Farrar R."/>
            <person name="Kuhar D."/>
        </authorList>
    </citation>
    <scope>NUCLEOTIDE SEQUENCE [LARGE SCALE GENOMIC DNA]</scope>
    <source>
        <strain evidence="2 3">37-2</strain>
    </source>
</reference>
<name>A0A1S1X6B0_9NEIS</name>
<dbReference type="AlphaFoldDB" id="A0A1S1X6B0"/>
<gene>
    <name evidence="2" type="ORF">BI347_12855</name>
</gene>
<organism evidence="2 3">
    <name type="scientific">Chromobacterium sphagni</name>
    <dbReference type="NCBI Taxonomy" id="1903179"/>
    <lineage>
        <taxon>Bacteria</taxon>
        <taxon>Pseudomonadati</taxon>
        <taxon>Pseudomonadota</taxon>
        <taxon>Betaproteobacteria</taxon>
        <taxon>Neisseriales</taxon>
        <taxon>Chromobacteriaceae</taxon>
        <taxon>Chromobacterium</taxon>
    </lineage>
</organism>
<dbReference type="Gene3D" id="3.40.630.30">
    <property type="match status" value="1"/>
</dbReference>
<accession>A0A1S1X6B0</accession>
<dbReference type="InterPro" id="IPR016181">
    <property type="entry name" value="Acyl_CoA_acyltransferase"/>
</dbReference>
<feature type="domain" description="N-acetyltransferase" evidence="1">
    <location>
        <begin position="1"/>
        <end position="140"/>
    </location>
</feature>
<proteinExistence type="predicted"/>
<dbReference type="STRING" id="1903179.BI347_12855"/>
<comment type="caution">
    <text evidence="2">The sequence shown here is derived from an EMBL/GenBank/DDBJ whole genome shotgun (WGS) entry which is preliminary data.</text>
</comment>
<evidence type="ECO:0000313" key="2">
    <source>
        <dbReference type="EMBL" id="OHX15031.1"/>
    </source>
</evidence>
<dbReference type="GO" id="GO:0016747">
    <property type="term" value="F:acyltransferase activity, transferring groups other than amino-acyl groups"/>
    <property type="evidence" value="ECO:0007669"/>
    <property type="project" value="InterPro"/>
</dbReference>
<dbReference type="CDD" id="cd04301">
    <property type="entry name" value="NAT_SF"/>
    <property type="match status" value="1"/>
</dbReference>
<dbReference type="EMBL" id="MKCS01000001">
    <property type="protein sequence ID" value="OHX15031.1"/>
    <property type="molecule type" value="Genomic_DNA"/>
</dbReference>
<dbReference type="PROSITE" id="PS51186">
    <property type="entry name" value="GNAT"/>
    <property type="match status" value="1"/>
</dbReference>
<dbReference type="Proteomes" id="UP000180088">
    <property type="component" value="Unassembled WGS sequence"/>
</dbReference>
<dbReference type="RefSeq" id="WP_071116415.1">
    <property type="nucleotide sequence ID" value="NZ_MKCS01000001.1"/>
</dbReference>
<evidence type="ECO:0000259" key="1">
    <source>
        <dbReference type="PROSITE" id="PS51186"/>
    </source>
</evidence>
<protein>
    <submittedName>
        <fullName evidence="2">GNAT family N-acetyltransferase</fullName>
    </submittedName>
</protein>
<dbReference type="SUPFAM" id="SSF55729">
    <property type="entry name" value="Acyl-CoA N-acyltransferases (Nat)"/>
    <property type="match status" value="1"/>
</dbReference>